<reference evidence="1" key="1">
    <citation type="submission" date="2021-01" db="EMBL/GenBank/DDBJ databases">
        <authorList>
            <person name="Kaushik A."/>
        </authorList>
    </citation>
    <scope>NUCLEOTIDE SEQUENCE</scope>
    <source>
        <strain evidence="1">AG3-T5</strain>
    </source>
</reference>
<name>A0A8H3BER0_9AGAM</name>
<comment type="caution">
    <text evidence="1">The sequence shown here is derived from an EMBL/GenBank/DDBJ whole genome shotgun (WGS) entry which is preliminary data.</text>
</comment>
<dbReference type="AlphaFoldDB" id="A0A8H3BER0"/>
<dbReference type="Proteomes" id="UP000663841">
    <property type="component" value="Unassembled WGS sequence"/>
</dbReference>
<dbReference type="EMBL" id="CAJMWW010000174">
    <property type="protein sequence ID" value="CAE6454615.1"/>
    <property type="molecule type" value="Genomic_DNA"/>
</dbReference>
<gene>
    <name evidence="1" type="ORF">RDB_LOCUS134758</name>
</gene>
<organism evidence="1 2">
    <name type="scientific">Rhizoctonia solani</name>
    <dbReference type="NCBI Taxonomy" id="456999"/>
    <lineage>
        <taxon>Eukaryota</taxon>
        <taxon>Fungi</taxon>
        <taxon>Dikarya</taxon>
        <taxon>Basidiomycota</taxon>
        <taxon>Agaricomycotina</taxon>
        <taxon>Agaricomycetes</taxon>
        <taxon>Cantharellales</taxon>
        <taxon>Ceratobasidiaceae</taxon>
        <taxon>Rhizoctonia</taxon>
    </lineage>
</organism>
<accession>A0A8H3BER0</accession>
<sequence length="254" mass="28739">MLPGISLEPEAFSCLRSLTLYDFGAHATLSILNSLASTADLTQLTLEINHITNNSDEVSSVGRFYNTMLIPAICAQAPRLTHLSIRPMWKNESQVEIDNSSLRLLASLNLKSFTSARTHTNVEYLAKLFPQIQTLRWPDQPVTLDQLKQFATYDQLEHLSLKLDLSPPCTMKPPCDRALTPPTLCVLESDYSSFDSLNHDETRQLLKRLARLGSRPLALQQTAPFDYPNYDFAAKKRLEELNKKLERIHQGVEI</sequence>
<protein>
    <submittedName>
        <fullName evidence="1">Uncharacterized protein</fullName>
    </submittedName>
</protein>
<evidence type="ECO:0000313" key="1">
    <source>
        <dbReference type="EMBL" id="CAE6454615.1"/>
    </source>
</evidence>
<proteinExistence type="predicted"/>
<dbReference type="SUPFAM" id="SSF52047">
    <property type="entry name" value="RNI-like"/>
    <property type="match status" value="1"/>
</dbReference>
<evidence type="ECO:0000313" key="2">
    <source>
        <dbReference type="Proteomes" id="UP000663841"/>
    </source>
</evidence>